<dbReference type="EMBL" id="VOMC01000056">
    <property type="protein sequence ID" value="NVI08815.1"/>
    <property type="molecule type" value="Genomic_DNA"/>
</dbReference>
<dbReference type="EMBL" id="VOMC01000098">
    <property type="protein sequence ID" value="NVI09568.1"/>
    <property type="molecule type" value="Genomic_DNA"/>
</dbReference>
<reference evidence="3 11" key="1">
    <citation type="submission" date="2019-08" db="EMBL/GenBank/DDBJ databases">
        <title>Paraburkholderia simonii sp. nov. and P. youngii sp. nov. Brazilian and Mexican Mimosa-associated rhizobia.</title>
        <authorList>
            <person name="Mavima L."/>
            <person name="Beukes C.W."/>
            <person name="Palmer M."/>
            <person name="De Meyer S.E."/>
            <person name="James E.K."/>
            <person name="Maluk M."/>
            <person name="Avontuur J.R."/>
            <person name="Chan W.Y."/>
            <person name="Venter S.N."/>
            <person name="Steenkamp E.T."/>
        </authorList>
    </citation>
    <scope>NUCLEOTIDE SEQUENCE [LARGE SCALE GENOMIC DNA]</scope>
    <source>
        <strain evidence="3 11">JPY454</strain>
    </source>
</reference>
<evidence type="ECO:0000313" key="3">
    <source>
        <dbReference type="EMBL" id="NVI08266.1"/>
    </source>
</evidence>
<gene>
    <name evidence="1" type="ORF">FSB64_25595</name>
    <name evidence="2" type="ORF">FSB64_29660</name>
    <name evidence="3" type="ORF">FSB64_31890</name>
    <name evidence="4" type="ORF">FSB64_34830</name>
    <name evidence="5" type="ORF">FSB64_39320</name>
    <name evidence="6" type="ORF">FSB64_40175</name>
    <name evidence="7" type="ORF">FSB64_40425</name>
    <name evidence="8" type="ORF">FSB64_41065</name>
    <name evidence="9" type="ORF">FSB64_41745</name>
    <name evidence="10" type="ORF">FSB64_42500</name>
</gene>
<dbReference type="Proteomes" id="UP000821598">
    <property type="component" value="Unassembled WGS sequence"/>
</dbReference>
<dbReference type="EMBL" id="VOMC01000147">
    <property type="protein sequence ID" value="NVI09816.1"/>
    <property type="molecule type" value="Genomic_DNA"/>
</dbReference>
<organism evidence="3 11">
    <name type="scientific">Paraburkholderia youngii</name>
    <dbReference type="NCBI Taxonomy" id="2782701"/>
    <lineage>
        <taxon>Bacteria</taxon>
        <taxon>Pseudomonadati</taxon>
        <taxon>Pseudomonadota</taxon>
        <taxon>Betaproteobacteria</taxon>
        <taxon>Burkholderiales</taxon>
        <taxon>Burkholderiaceae</taxon>
        <taxon>Paraburkholderia</taxon>
    </lineage>
</organism>
<accession>A0ABX2NVQ0</accession>
<dbReference type="EMBL" id="VOMC01000044">
    <property type="protein sequence ID" value="NVI08266.1"/>
    <property type="molecule type" value="Genomic_DNA"/>
</dbReference>
<evidence type="ECO:0000313" key="2">
    <source>
        <dbReference type="EMBL" id="NVI07846.1"/>
    </source>
</evidence>
<evidence type="ECO:0000313" key="6">
    <source>
        <dbReference type="EMBL" id="NVI09690.1"/>
    </source>
</evidence>
<dbReference type="EMBL" id="VOMC01000123">
    <property type="protein sequence ID" value="NVI09728.1"/>
    <property type="molecule type" value="Genomic_DNA"/>
</dbReference>
<keyword evidence="11" id="KW-1185">Reference proteome</keyword>
<sequence length="30" mass="3432">MSAPIVDDELWTLIEPLLPAPKPRRKKYPG</sequence>
<evidence type="ECO:0000313" key="9">
    <source>
        <dbReference type="EMBL" id="NVI09907.1"/>
    </source>
</evidence>
<dbReference type="EMBL" id="VOMC01000185">
    <property type="protein sequence ID" value="NVI09907.1"/>
    <property type="molecule type" value="Genomic_DNA"/>
</dbReference>
<dbReference type="EMBL" id="VOMC01000294">
    <property type="protein sequence ID" value="NVI10024.1"/>
    <property type="molecule type" value="Genomic_DNA"/>
</dbReference>
<proteinExistence type="predicted"/>
<feature type="non-terminal residue" evidence="3">
    <location>
        <position position="30"/>
    </location>
</feature>
<evidence type="ECO:0000313" key="8">
    <source>
        <dbReference type="EMBL" id="NVI09816.1"/>
    </source>
</evidence>
<evidence type="ECO:0000313" key="11">
    <source>
        <dbReference type="Proteomes" id="UP000821598"/>
    </source>
</evidence>
<evidence type="ECO:0000313" key="1">
    <source>
        <dbReference type="EMBL" id="NVI07069.1"/>
    </source>
</evidence>
<evidence type="ECO:0000313" key="7">
    <source>
        <dbReference type="EMBL" id="NVI09728.1"/>
    </source>
</evidence>
<comment type="caution">
    <text evidence="3">The sequence shown here is derived from an EMBL/GenBank/DDBJ whole genome shotgun (WGS) entry which is preliminary data.</text>
</comment>
<protein>
    <submittedName>
        <fullName evidence="3">Transposase</fullName>
    </submittedName>
</protein>
<name>A0ABX2NVQ0_9BURK</name>
<dbReference type="EMBL" id="VOMC01000039">
    <property type="protein sequence ID" value="NVI07846.1"/>
    <property type="molecule type" value="Genomic_DNA"/>
</dbReference>
<evidence type="ECO:0000313" key="5">
    <source>
        <dbReference type="EMBL" id="NVI09568.1"/>
    </source>
</evidence>
<dbReference type="EMBL" id="VOMC01000117">
    <property type="protein sequence ID" value="NVI09690.1"/>
    <property type="molecule type" value="Genomic_DNA"/>
</dbReference>
<evidence type="ECO:0000313" key="4">
    <source>
        <dbReference type="EMBL" id="NVI08815.1"/>
    </source>
</evidence>
<evidence type="ECO:0000313" key="10">
    <source>
        <dbReference type="EMBL" id="NVI10024.1"/>
    </source>
</evidence>
<dbReference type="EMBL" id="VOMC01000030">
    <property type="protein sequence ID" value="NVI07069.1"/>
    <property type="molecule type" value="Genomic_DNA"/>
</dbReference>